<evidence type="ECO:0000313" key="2">
    <source>
        <dbReference type="EMBL" id="QEU97386.1"/>
    </source>
</evidence>
<dbReference type="AlphaFoldDB" id="A0A5J6GWK3"/>
<sequence>MDIGRTALTDGQTVMVNGRRLLVTVSARRKRLGLTVERDASLTLRVPPDCELGRAEEFVRQSEAWIADKLRLREEHRPAHPVRSFRDGESFFYLGREYRLLLVDESDAAPVRLVAGRLRLDAAIAGNPRQARREVVAWYRRAGLRWAQGRLQPWGARMEVPEPDVAVRDVGNRWGTYRAGVGERGQMALHWAVFQLPAHLVDYVIAHELAHARVSGHGADYWALLRRAIPDCEQRKAELDDLGRRLWLGETPALR</sequence>
<dbReference type="CDD" id="cd07344">
    <property type="entry name" value="M48_yhfN_like"/>
    <property type="match status" value="1"/>
</dbReference>
<dbReference type="PANTHER" id="PTHR30399:SF1">
    <property type="entry name" value="UTP PYROPHOSPHATASE"/>
    <property type="match status" value="1"/>
</dbReference>
<evidence type="ECO:0000259" key="1">
    <source>
        <dbReference type="Pfam" id="PF01863"/>
    </source>
</evidence>
<dbReference type="KEGG" id="ska:CP970_16845"/>
<dbReference type="OrthoDB" id="9811177at2"/>
<keyword evidence="3" id="KW-1185">Reference proteome</keyword>
<dbReference type="Gene3D" id="3.30.2010.10">
    <property type="entry name" value="Metalloproteases ('zincins'), catalytic domain"/>
    <property type="match status" value="1"/>
</dbReference>
<organism evidence="2 3">
    <name type="scientific">Streptomyces kanamyceticus</name>
    <dbReference type="NCBI Taxonomy" id="1967"/>
    <lineage>
        <taxon>Bacteria</taxon>
        <taxon>Bacillati</taxon>
        <taxon>Actinomycetota</taxon>
        <taxon>Actinomycetes</taxon>
        <taxon>Kitasatosporales</taxon>
        <taxon>Streptomycetaceae</taxon>
        <taxon>Streptomyces</taxon>
    </lineage>
</organism>
<dbReference type="PANTHER" id="PTHR30399">
    <property type="entry name" value="UNCHARACTERIZED PROTEIN YGJP"/>
    <property type="match status" value="1"/>
</dbReference>
<dbReference type="EMBL" id="CP023699">
    <property type="protein sequence ID" value="QEU97386.1"/>
    <property type="molecule type" value="Genomic_DNA"/>
</dbReference>
<reference evidence="2 3" key="1">
    <citation type="submission" date="2017-09" db="EMBL/GenBank/DDBJ databases">
        <authorList>
            <person name="Lee N."/>
            <person name="Cho B.-K."/>
        </authorList>
    </citation>
    <scope>NUCLEOTIDE SEQUENCE [LARGE SCALE GENOMIC DNA]</scope>
    <source>
        <strain evidence="2 3">ATCC 12853</strain>
    </source>
</reference>
<dbReference type="Pfam" id="PF01863">
    <property type="entry name" value="YgjP-like"/>
    <property type="match status" value="1"/>
</dbReference>
<dbReference type="InterPro" id="IPR002725">
    <property type="entry name" value="YgjP-like_metallopeptidase"/>
</dbReference>
<accession>A0A5J6GWK3</accession>
<feature type="domain" description="YgjP-like metallopeptidase" evidence="1">
    <location>
        <begin position="30"/>
        <end position="240"/>
    </location>
</feature>
<dbReference type="InterPro" id="IPR053136">
    <property type="entry name" value="UTP_pyrophosphatase-like"/>
</dbReference>
<dbReference type="RefSeq" id="WP_055543933.1">
    <property type="nucleotide sequence ID" value="NZ_CP023699.1"/>
</dbReference>
<gene>
    <name evidence="2" type="ORF">CP970_16845</name>
</gene>
<protein>
    <submittedName>
        <fullName evidence="2">M48 family peptidase</fullName>
    </submittedName>
</protein>
<name>A0A5J6GWK3_STRKN</name>
<evidence type="ECO:0000313" key="3">
    <source>
        <dbReference type="Proteomes" id="UP000325529"/>
    </source>
</evidence>
<dbReference type="Proteomes" id="UP000325529">
    <property type="component" value="Chromosome"/>
</dbReference>
<proteinExistence type="predicted"/>